<name>A0A087DCL9_9BIFI</name>
<dbReference type="GeneID" id="85167172"/>
<dbReference type="SMART" id="SM00257">
    <property type="entry name" value="LysM"/>
    <property type="match status" value="1"/>
</dbReference>
<dbReference type="SUPFAM" id="SSF54106">
    <property type="entry name" value="LysM domain"/>
    <property type="match status" value="1"/>
</dbReference>
<evidence type="ECO:0000313" key="3">
    <source>
        <dbReference type="EMBL" id="KFI93269.1"/>
    </source>
</evidence>
<dbReference type="AlphaFoldDB" id="A0A087DCL9"/>
<feature type="domain" description="LysM" evidence="2">
    <location>
        <begin position="103"/>
        <end position="153"/>
    </location>
</feature>
<accession>A0A087DCL9</accession>
<comment type="caution">
    <text evidence="3">The sequence shown here is derived from an EMBL/GenBank/DDBJ whole genome shotgun (WGS) entry which is preliminary data.</text>
</comment>
<dbReference type="RefSeq" id="WP_231648960.1">
    <property type="nucleotide sequence ID" value="NZ_CAUPKV010000004.1"/>
</dbReference>
<dbReference type="EMBL" id="JGZO01000013">
    <property type="protein sequence ID" value="KFI93269.1"/>
    <property type="molecule type" value="Genomic_DNA"/>
</dbReference>
<keyword evidence="1" id="KW-1133">Transmembrane helix</keyword>
<keyword evidence="1" id="KW-0812">Transmembrane</keyword>
<reference evidence="3 4" key="1">
    <citation type="submission" date="2014-03" db="EMBL/GenBank/DDBJ databases">
        <title>Genomics of Bifidobacteria.</title>
        <authorList>
            <person name="Ventura M."/>
            <person name="Milani C."/>
            <person name="Lugli G.A."/>
        </authorList>
    </citation>
    <scope>NUCLEOTIDE SEQUENCE [LARGE SCALE GENOMIC DNA]</scope>
    <source>
        <strain evidence="3 4">LMG 21589</strain>
    </source>
</reference>
<dbReference type="Gene3D" id="3.10.350.10">
    <property type="entry name" value="LysM domain"/>
    <property type="match status" value="1"/>
</dbReference>
<organism evidence="3 4">
    <name type="scientific">Bifidobacterium scardovii</name>
    <dbReference type="NCBI Taxonomy" id="158787"/>
    <lineage>
        <taxon>Bacteria</taxon>
        <taxon>Bacillati</taxon>
        <taxon>Actinomycetota</taxon>
        <taxon>Actinomycetes</taxon>
        <taxon>Bifidobacteriales</taxon>
        <taxon>Bifidobacteriaceae</taxon>
        <taxon>Bifidobacterium</taxon>
    </lineage>
</organism>
<dbReference type="STRING" id="158787.BSCA_1784"/>
<evidence type="ECO:0000256" key="1">
    <source>
        <dbReference type="SAM" id="Phobius"/>
    </source>
</evidence>
<dbReference type="Pfam" id="PF01476">
    <property type="entry name" value="LysM"/>
    <property type="match status" value="1"/>
</dbReference>
<dbReference type="Proteomes" id="UP000029033">
    <property type="component" value="Unassembled WGS sequence"/>
</dbReference>
<dbReference type="PROSITE" id="PS51782">
    <property type="entry name" value="LYSM"/>
    <property type="match status" value="1"/>
</dbReference>
<sequence>MTGAIVQAATVRGSDRSVAVKRSRGALDEYRRYDHMQGDRSGADGHDAVIRGAGVSRRSGQGVRLNRRGRIVVAVACALLAWGVLSVMTPNHADSMPSATEVTSYTVRPGDTLWSYAESITPKGGDVSQNVDMLMRLNDLSTDVLQAGQRIVVPVQQTHVADYRAGLLQR</sequence>
<dbReference type="eggNOG" id="COG1388">
    <property type="taxonomic scope" value="Bacteria"/>
</dbReference>
<evidence type="ECO:0000259" key="2">
    <source>
        <dbReference type="PROSITE" id="PS51782"/>
    </source>
</evidence>
<dbReference type="CDD" id="cd00118">
    <property type="entry name" value="LysM"/>
    <property type="match status" value="1"/>
</dbReference>
<keyword evidence="1" id="KW-0472">Membrane</keyword>
<proteinExistence type="predicted"/>
<protein>
    <submittedName>
        <fullName evidence="3">Peptidoglycan-binding LysM</fullName>
    </submittedName>
</protein>
<dbReference type="InterPro" id="IPR036779">
    <property type="entry name" value="LysM_dom_sf"/>
</dbReference>
<evidence type="ECO:0000313" key="4">
    <source>
        <dbReference type="Proteomes" id="UP000029033"/>
    </source>
</evidence>
<feature type="transmembrane region" description="Helical" evidence="1">
    <location>
        <begin position="71"/>
        <end position="88"/>
    </location>
</feature>
<dbReference type="InterPro" id="IPR018392">
    <property type="entry name" value="LysM"/>
</dbReference>
<gene>
    <name evidence="3" type="ORF">BSCA_1784</name>
</gene>
<keyword evidence="4" id="KW-1185">Reference proteome</keyword>